<dbReference type="SUPFAM" id="SSF47459">
    <property type="entry name" value="HLH, helix-loop-helix DNA-binding domain"/>
    <property type="match status" value="1"/>
</dbReference>
<evidence type="ECO:0000313" key="3">
    <source>
        <dbReference type="EMBL" id="CAI9727889.1"/>
    </source>
</evidence>
<gene>
    <name evidence="3" type="ORF">OCTVUL_1B029667</name>
</gene>
<dbReference type="PROSITE" id="PS50888">
    <property type="entry name" value="BHLH"/>
    <property type="match status" value="1"/>
</dbReference>
<feature type="compositionally biased region" description="Polar residues" evidence="1">
    <location>
        <begin position="148"/>
        <end position="195"/>
    </location>
</feature>
<feature type="region of interest" description="Disordered" evidence="1">
    <location>
        <begin position="81"/>
        <end position="217"/>
    </location>
</feature>
<feature type="compositionally biased region" description="Basic and acidic residues" evidence="1">
    <location>
        <begin position="81"/>
        <end position="90"/>
    </location>
</feature>
<proteinExistence type="predicted"/>
<sequence>MNDRKSMSEIAADFIDPSTWPLLHNDPTLEEFEFMSQSLELSSVNDEWLSSSDPFSDFNFDNFEMLFADPDFLVANRIDNHNSENTDRNSRSTRNPNPNLSSANPSPTHTNYESDFLATGQDEQQTPSPSSSSREFFSSQTSAPPSPWSQHSSVGSPLSTQPDSPLGLNTSENSFDFRTLLSKSNLQVPVEQTPNKPQPKEKGKRGRPPKKNLDRRIQKGKRNAIISPETLEDSMVRLSHTNHTNTSCSSSTSTAVTERKKRKCMTDEEKKIHNELERRRRAAMSVRLAHLKDSVEKIRDDPKASTKKIVDEAIVAIEDCKLHEQELLIEKQNLADHRRRLKARIQSMENGTDYSFTATLTDMDSGLSEDEHVSVV</sequence>
<reference evidence="3" key="1">
    <citation type="submission" date="2023-08" db="EMBL/GenBank/DDBJ databases">
        <authorList>
            <person name="Alioto T."/>
            <person name="Alioto T."/>
            <person name="Gomez Garrido J."/>
        </authorList>
    </citation>
    <scope>NUCLEOTIDE SEQUENCE</scope>
</reference>
<feature type="domain" description="BHLH" evidence="2">
    <location>
        <begin position="268"/>
        <end position="320"/>
    </location>
</feature>
<dbReference type="InterPro" id="IPR036638">
    <property type="entry name" value="HLH_DNA-bd_sf"/>
</dbReference>
<evidence type="ECO:0000259" key="2">
    <source>
        <dbReference type="PROSITE" id="PS50888"/>
    </source>
</evidence>
<dbReference type="Pfam" id="PF00010">
    <property type="entry name" value="HLH"/>
    <property type="match status" value="1"/>
</dbReference>
<protein>
    <submittedName>
        <fullName evidence="3">Myc proto-oncogene protein-like</fullName>
    </submittedName>
</protein>
<feature type="region of interest" description="Disordered" evidence="1">
    <location>
        <begin position="241"/>
        <end position="267"/>
    </location>
</feature>
<dbReference type="EMBL" id="OX597822">
    <property type="protein sequence ID" value="CAI9727889.1"/>
    <property type="molecule type" value="Genomic_DNA"/>
</dbReference>
<name>A0AA36B5T1_OCTVU</name>
<organism evidence="3 4">
    <name type="scientific">Octopus vulgaris</name>
    <name type="common">Common octopus</name>
    <dbReference type="NCBI Taxonomy" id="6645"/>
    <lineage>
        <taxon>Eukaryota</taxon>
        <taxon>Metazoa</taxon>
        <taxon>Spiralia</taxon>
        <taxon>Lophotrochozoa</taxon>
        <taxon>Mollusca</taxon>
        <taxon>Cephalopoda</taxon>
        <taxon>Coleoidea</taxon>
        <taxon>Octopodiformes</taxon>
        <taxon>Octopoda</taxon>
        <taxon>Incirrata</taxon>
        <taxon>Octopodidae</taxon>
        <taxon>Octopus</taxon>
    </lineage>
</organism>
<feature type="compositionally biased region" description="Low complexity" evidence="1">
    <location>
        <begin position="123"/>
        <end position="142"/>
    </location>
</feature>
<feature type="compositionally biased region" description="Low complexity" evidence="1">
    <location>
        <begin position="241"/>
        <end position="254"/>
    </location>
</feature>
<keyword evidence="4" id="KW-1185">Reference proteome</keyword>
<evidence type="ECO:0000313" key="4">
    <source>
        <dbReference type="Proteomes" id="UP001162480"/>
    </source>
</evidence>
<evidence type="ECO:0000256" key="1">
    <source>
        <dbReference type="SAM" id="MobiDB-lite"/>
    </source>
</evidence>
<dbReference type="AlphaFoldDB" id="A0AA36B5T1"/>
<dbReference type="Proteomes" id="UP001162480">
    <property type="component" value="Chromosome 9"/>
</dbReference>
<dbReference type="Gene3D" id="4.10.280.10">
    <property type="entry name" value="Helix-loop-helix DNA-binding domain"/>
    <property type="match status" value="1"/>
</dbReference>
<dbReference type="GO" id="GO:0046983">
    <property type="term" value="F:protein dimerization activity"/>
    <property type="evidence" value="ECO:0007669"/>
    <property type="project" value="InterPro"/>
</dbReference>
<accession>A0AA36B5T1</accession>
<dbReference type="InterPro" id="IPR011598">
    <property type="entry name" value="bHLH_dom"/>
</dbReference>
<feature type="compositionally biased region" description="Low complexity" evidence="1">
    <location>
        <begin position="92"/>
        <end position="107"/>
    </location>
</feature>